<dbReference type="SUPFAM" id="SSF52540">
    <property type="entry name" value="P-loop containing nucleoside triphosphate hydrolases"/>
    <property type="match status" value="1"/>
</dbReference>
<reference evidence="1" key="1">
    <citation type="journal article" date="2015" name="Nature">
        <title>Complex archaea that bridge the gap between prokaryotes and eukaryotes.</title>
        <authorList>
            <person name="Spang A."/>
            <person name="Saw J.H."/>
            <person name="Jorgensen S.L."/>
            <person name="Zaremba-Niedzwiedzka K."/>
            <person name="Martijn J."/>
            <person name="Lind A.E."/>
            <person name="van Eijk R."/>
            <person name="Schleper C."/>
            <person name="Guy L."/>
            <person name="Ettema T.J."/>
        </authorList>
    </citation>
    <scope>NUCLEOTIDE SEQUENCE</scope>
</reference>
<organism evidence="1">
    <name type="scientific">marine sediment metagenome</name>
    <dbReference type="NCBI Taxonomy" id="412755"/>
    <lineage>
        <taxon>unclassified sequences</taxon>
        <taxon>metagenomes</taxon>
        <taxon>ecological metagenomes</taxon>
    </lineage>
</organism>
<evidence type="ECO:0000313" key="1">
    <source>
        <dbReference type="EMBL" id="KKN70797.1"/>
    </source>
</evidence>
<proteinExistence type="predicted"/>
<dbReference type="InterPro" id="IPR027417">
    <property type="entry name" value="P-loop_NTPase"/>
</dbReference>
<name>A0A0F9T789_9ZZZZ</name>
<sequence length="222" mass="26682">MNILLSHPRSGNTWLRYYLEYVSLRPSHTGDINQANNTDLEKAAVGKKLIPGLNCKKRAICTKRHHIHLPKDEWTGKESIILIVRDYKECILKHLSPKMRTENLLKENIRGYTRLLRYYDEHKGKKILVYYEDLMTHPRKELSRIKDFLDLDDKRHNEFMDNYNEHKEKMLKHYHGGKVRFSSRGEKFKFHQRMAESTTINSLKSEIRIYRALYNKYLKRYA</sequence>
<dbReference type="AlphaFoldDB" id="A0A0F9T789"/>
<evidence type="ECO:0008006" key="2">
    <source>
        <dbReference type="Google" id="ProtNLM"/>
    </source>
</evidence>
<protein>
    <recommendedName>
        <fullName evidence="2">Sulfotransferase domain-containing protein</fullName>
    </recommendedName>
</protein>
<gene>
    <name evidence="1" type="ORF">LCGC14_0426890</name>
</gene>
<dbReference type="Gene3D" id="3.40.50.300">
    <property type="entry name" value="P-loop containing nucleotide triphosphate hydrolases"/>
    <property type="match status" value="1"/>
</dbReference>
<accession>A0A0F9T789</accession>
<dbReference type="EMBL" id="LAZR01000396">
    <property type="protein sequence ID" value="KKN70797.1"/>
    <property type="molecule type" value="Genomic_DNA"/>
</dbReference>
<comment type="caution">
    <text evidence="1">The sequence shown here is derived from an EMBL/GenBank/DDBJ whole genome shotgun (WGS) entry which is preliminary data.</text>
</comment>